<proteinExistence type="predicted"/>
<dbReference type="AlphaFoldDB" id="A0A084WL49"/>
<reference evidence="3" key="2">
    <citation type="submission" date="2020-05" db="UniProtKB">
        <authorList>
            <consortium name="EnsemblMetazoa"/>
        </authorList>
    </citation>
    <scope>IDENTIFICATION</scope>
</reference>
<gene>
    <name evidence="2" type="ORF">ZHAS_00018983</name>
</gene>
<evidence type="ECO:0000313" key="2">
    <source>
        <dbReference type="EMBL" id="KFB50943.1"/>
    </source>
</evidence>
<evidence type="ECO:0000313" key="3">
    <source>
        <dbReference type="EnsemblMetazoa" id="ASIC018983-PA"/>
    </source>
</evidence>
<dbReference type="EMBL" id="KE525350">
    <property type="protein sequence ID" value="KFB50943.1"/>
    <property type="molecule type" value="Genomic_DNA"/>
</dbReference>
<dbReference type="EnsemblMetazoa" id="ASIC018983-RA">
    <property type="protein sequence ID" value="ASIC018983-PA"/>
    <property type="gene ID" value="ASIC018983"/>
</dbReference>
<dbReference type="Proteomes" id="UP000030765">
    <property type="component" value="Unassembled WGS sequence"/>
</dbReference>
<name>A0A084WL49_ANOSI</name>
<evidence type="ECO:0000313" key="4">
    <source>
        <dbReference type="Proteomes" id="UP000030765"/>
    </source>
</evidence>
<dbReference type="VEuPathDB" id="VectorBase:ASIC018983"/>
<protein>
    <submittedName>
        <fullName evidence="2 3">Uncharacterized protein</fullName>
    </submittedName>
</protein>
<evidence type="ECO:0000256" key="1">
    <source>
        <dbReference type="SAM" id="MobiDB-lite"/>
    </source>
</evidence>
<accession>A0A084WL49</accession>
<keyword evidence="4" id="KW-1185">Reference proteome</keyword>
<organism evidence="2">
    <name type="scientific">Anopheles sinensis</name>
    <name type="common">Mosquito</name>
    <dbReference type="NCBI Taxonomy" id="74873"/>
    <lineage>
        <taxon>Eukaryota</taxon>
        <taxon>Metazoa</taxon>
        <taxon>Ecdysozoa</taxon>
        <taxon>Arthropoda</taxon>
        <taxon>Hexapoda</taxon>
        <taxon>Insecta</taxon>
        <taxon>Pterygota</taxon>
        <taxon>Neoptera</taxon>
        <taxon>Endopterygota</taxon>
        <taxon>Diptera</taxon>
        <taxon>Nematocera</taxon>
        <taxon>Culicoidea</taxon>
        <taxon>Culicidae</taxon>
        <taxon>Anophelinae</taxon>
        <taxon>Anopheles</taxon>
    </lineage>
</organism>
<sequence length="62" mass="7339">MQSMFDQTRHAARSRLKPSAPKRRPGSRSGAWRWSKMEMAMEHMCNITGSRRDRFVVVRYDP</sequence>
<feature type="compositionally biased region" description="Basic residues" evidence="1">
    <location>
        <begin position="10"/>
        <end position="26"/>
    </location>
</feature>
<feature type="region of interest" description="Disordered" evidence="1">
    <location>
        <begin position="1"/>
        <end position="32"/>
    </location>
</feature>
<reference evidence="2 4" key="1">
    <citation type="journal article" date="2014" name="BMC Genomics">
        <title>Genome sequence of Anopheles sinensis provides insight into genetics basis of mosquito competence for malaria parasites.</title>
        <authorList>
            <person name="Zhou D."/>
            <person name="Zhang D."/>
            <person name="Ding G."/>
            <person name="Shi L."/>
            <person name="Hou Q."/>
            <person name="Ye Y."/>
            <person name="Xu Y."/>
            <person name="Zhou H."/>
            <person name="Xiong C."/>
            <person name="Li S."/>
            <person name="Yu J."/>
            <person name="Hong S."/>
            <person name="Yu X."/>
            <person name="Zou P."/>
            <person name="Chen C."/>
            <person name="Chang X."/>
            <person name="Wang W."/>
            <person name="Lv Y."/>
            <person name="Sun Y."/>
            <person name="Ma L."/>
            <person name="Shen B."/>
            <person name="Zhu C."/>
        </authorList>
    </citation>
    <scope>NUCLEOTIDE SEQUENCE [LARGE SCALE GENOMIC DNA]</scope>
</reference>
<dbReference type="EMBL" id="ATLV01024182">
    <property type="status" value="NOT_ANNOTATED_CDS"/>
    <property type="molecule type" value="Genomic_DNA"/>
</dbReference>